<accession>A0A6N8U4Q7</accession>
<protein>
    <submittedName>
        <fullName evidence="2">Uncharacterized protein</fullName>
    </submittedName>
</protein>
<sequence>MKKITKCMLGALMTGAMLTPVHAEEATTSIQYSKTSEYTLSIDSSVTVSSTTETEQAIKVSNVNTKSNEKVQIAIKSGVGSNGKVTLTRDDASGVTTEVTASLDKNGAGIGANEVIAEFEDQSTTATKGGKLYYSKIPADAAAGSYTGTIVYVGSVVARN</sequence>
<feature type="signal peptide" evidence="1">
    <location>
        <begin position="1"/>
        <end position="23"/>
    </location>
</feature>
<dbReference type="AlphaFoldDB" id="A0A6N8U4Q7"/>
<reference evidence="2 3" key="1">
    <citation type="submission" date="2019-12" db="EMBL/GenBank/DDBJ databases">
        <authorList>
            <person name="Yang R."/>
        </authorList>
    </citation>
    <scope>NUCLEOTIDE SEQUENCE [LARGE SCALE GENOMIC DNA]</scope>
    <source>
        <strain evidence="2 3">DONG20-135</strain>
    </source>
</reference>
<dbReference type="EMBL" id="WUUQ01000001">
    <property type="protein sequence ID" value="MXQ73188.1"/>
    <property type="molecule type" value="Genomic_DNA"/>
</dbReference>
<name>A0A6N8U4Q7_9FIRM</name>
<keyword evidence="1" id="KW-0732">Signal</keyword>
<evidence type="ECO:0000313" key="3">
    <source>
        <dbReference type="Proteomes" id="UP000434036"/>
    </source>
</evidence>
<reference evidence="2 3" key="2">
    <citation type="submission" date="2020-01" db="EMBL/GenBank/DDBJ databases">
        <title>Clostridiaceae sp. nov. isolated from the gut of human by culturomics.</title>
        <authorList>
            <person name="Chang Y."/>
        </authorList>
    </citation>
    <scope>NUCLEOTIDE SEQUENCE [LARGE SCALE GENOMIC DNA]</scope>
    <source>
        <strain evidence="2 3">DONG20-135</strain>
    </source>
</reference>
<evidence type="ECO:0000256" key="1">
    <source>
        <dbReference type="SAM" id="SignalP"/>
    </source>
</evidence>
<dbReference type="RefSeq" id="WP_160624606.1">
    <property type="nucleotide sequence ID" value="NZ_WUUQ01000001.1"/>
</dbReference>
<evidence type="ECO:0000313" key="2">
    <source>
        <dbReference type="EMBL" id="MXQ73188.1"/>
    </source>
</evidence>
<gene>
    <name evidence="2" type="ORF">GSF08_04465</name>
</gene>
<dbReference type="Proteomes" id="UP000434036">
    <property type="component" value="Unassembled WGS sequence"/>
</dbReference>
<comment type="caution">
    <text evidence="2">The sequence shown here is derived from an EMBL/GenBank/DDBJ whole genome shotgun (WGS) entry which is preliminary data.</text>
</comment>
<feature type="chain" id="PRO_5027011196" evidence="1">
    <location>
        <begin position="24"/>
        <end position="160"/>
    </location>
</feature>
<keyword evidence="3" id="KW-1185">Reference proteome</keyword>
<proteinExistence type="predicted"/>
<organism evidence="2 3">
    <name type="scientific">Copranaerobaculum intestinale</name>
    <dbReference type="NCBI Taxonomy" id="2692629"/>
    <lineage>
        <taxon>Bacteria</taxon>
        <taxon>Bacillati</taxon>
        <taxon>Bacillota</taxon>
        <taxon>Erysipelotrichia</taxon>
        <taxon>Erysipelotrichales</taxon>
        <taxon>Erysipelotrichaceae</taxon>
        <taxon>Copranaerobaculum</taxon>
    </lineage>
</organism>